<dbReference type="EMBL" id="BTSY01000003">
    <property type="protein sequence ID" value="GMT17786.1"/>
    <property type="molecule type" value="Genomic_DNA"/>
</dbReference>
<feature type="domain" description="EGF-like" evidence="4">
    <location>
        <begin position="41"/>
        <end position="80"/>
    </location>
</feature>
<sequence length="401" mass="46313">RNTPVSNPARVTPASPEMRLTLLLLAALIGAALAGQGYLFPQSACRVHCHNGGACAYDTDDPQIHSCICLVGVYEGDRCEHLVPGAVDPAAAATTTTTTTTTTARPTQPPTPSAYELELKRREEQRVRHMEERRKHEEERKRMEEERRRIMEERAKQEEARKQEMATRGREEETRRRVAEEEQRRHADEERRREVDRRLEAERVEQQRRRQEQEKEERRRIEEERREKESANNEEHSPDTPAHKLDYEEYEDSLDGERLEEVPEDRNTVDEEEEDIDHVEAAEMEKQKEAEEEDDEDEEDDVTPEPTTAVTYEMEQHDDYVTSTTPTLENDAKHDDSKMSGEDNDYWDHTPLHPDIDDEGNKELPPLPGSSTEDVVRGTQIDQKGRAIGGVAPLDEDDEDE</sequence>
<feature type="disulfide bond" evidence="1">
    <location>
        <begin position="45"/>
        <end position="55"/>
    </location>
</feature>
<protein>
    <recommendedName>
        <fullName evidence="4">EGF-like domain-containing protein</fullName>
    </recommendedName>
</protein>
<feature type="compositionally biased region" description="Acidic residues" evidence="2">
    <location>
        <begin position="290"/>
        <end position="303"/>
    </location>
</feature>
<feature type="signal peptide" evidence="3">
    <location>
        <begin position="1"/>
        <end position="34"/>
    </location>
</feature>
<reference evidence="5" key="1">
    <citation type="submission" date="2023-10" db="EMBL/GenBank/DDBJ databases">
        <title>Genome assembly of Pristionchus species.</title>
        <authorList>
            <person name="Yoshida K."/>
            <person name="Sommer R.J."/>
        </authorList>
    </citation>
    <scope>NUCLEOTIDE SEQUENCE</scope>
    <source>
        <strain evidence="5">RS5133</strain>
    </source>
</reference>
<evidence type="ECO:0000313" key="5">
    <source>
        <dbReference type="EMBL" id="GMT17786.1"/>
    </source>
</evidence>
<feature type="compositionally biased region" description="Low complexity" evidence="2">
    <location>
        <begin position="90"/>
        <end position="106"/>
    </location>
</feature>
<feature type="compositionally biased region" description="Basic and acidic residues" evidence="2">
    <location>
        <begin position="117"/>
        <end position="247"/>
    </location>
</feature>
<dbReference type="AlphaFoldDB" id="A0AAV5VEJ0"/>
<feature type="region of interest" description="Disordered" evidence="2">
    <location>
        <begin position="382"/>
        <end position="401"/>
    </location>
</feature>
<comment type="caution">
    <text evidence="1">Lacks conserved residue(s) required for the propagation of feature annotation.</text>
</comment>
<evidence type="ECO:0000259" key="4">
    <source>
        <dbReference type="PROSITE" id="PS50026"/>
    </source>
</evidence>
<keyword evidence="1" id="KW-1015">Disulfide bond</keyword>
<evidence type="ECO:0000313" key="6">
    <source>
        <dbReference type="Proteomes" id="UP001432322"/>
    </source>
</evidence>
<dbReference type="Gene3D" id="2.10.25.10">
    <property type="entry name" value="Laminin"/>
    <property type="match status" value="1"/>
</dbReference>
<comment type="caution">
    <text evidence="5">The sequence shown here is derived from an EMBL/GenBank/DDBJ whole genome shotgun (WGS) entry which is preliminary data.</text>
</comment>
<feature type="non-terminal residue" evidence="5">
    <location>
        <position position="401"/>
    </location>
</feature>
<feature type="chain" id="PRO_5043887748" description="EGF-like domain-containing protein" evidence="3">
    <location>
        <begin position="35"/>
        <end position="401"/>
    </location>
</feature>
<feature type="compositionally biased region" description="Basic and acidic residues" evidence="2">
    <location>
        <begin position="255"/>
        <end position="269"/>
    </location>
</feature>
<keyword evidence="3" id="KW-0732">Signal</keyword>
<evidence type="ECO:0000256" key="1">
    <source>
        <dbReference type="PROSITE-ProRule" id="PRU00076"/>
    </source>
</evidence>
<feature type="compositionally biased region" description="Basic and acidic residues" evidence="2">
    <location>
        <begin position="278"/>
        <end position="289"/>
    </location>
</feature>
<evidence type="ECO:0000256" key="3">
    <source>
        <dbReference type="SAM" id="SignalP"/>
    </source>
</evidence>
<gene>
    <name evidence="5" type="ORF">PFISCL1PPCAC_9083</name>
</gene>
<dbReference type="InterPro" id="IPR000742">
    <property type="entry name" value="EGF"/>
</dbReference>
<keyword evidence="6" id="KW-1185">Reference proteome</keyword>
<feature type="compositionally biased region" description="Basic and acidic residues" evidence="2">
    <location>
        <begin position="330"/>
        <end position="362"/>
    </location>
</feature>
<evidence type="ECO:0000256" key="2">
    <source>
        <dbReference type="SAM" id="MobiDB-lite"/>
    </source>
</evidence>
<keyword evidence="1" id="KW-0245">EGF-like domain</keyword>
<dbReference type="Proteomes" id="UP001432322">
    <property type="component" value="Unassembled WGS sequence"/>
</dbReference>
<feature type="non-terminal residue" evidence="5">
    <location>
        <position position="1"/>
    </location>
</feature>
<name>A0AAV5VEJ0_9BILA</name>
<proteinExistence type="predicted"/>
<organism evidence="5 6">
    <name type="scientific">Pristionchus fissidentatus</name>
    <dbReference type="NCBI Taxonomy" id="1538716"/>
    <lineage>
        <taxon>Eukaryota</taxon>
        <taxon>Metazoa</taxon>
        <taxon>Ecdysozoa</taxon>
        <taxon>Nematoda</taxon>
        <taxon>Chromadorea</taxon>
        <taxon>Rhabditida</taxon>
        <taxon>Rhabditina</taxon>
        <taxon>Diplogasteromorpha</taxon>
        <taxon>Diplogasteroidea</taxon>
        <taxon>Neodiplogasteridae</taxon>
        <taxon>Pristionchus</taxon>
    </lineage>
</organism>
<dbReference type="PROSITE" id="PS50026">
    <property type="entry name" value="EGF_3"/>
    <property type="match status" value="1"/>
</dbReference>
<accession>A0AAV5VEJ0</accession>
<feature type="region of interest" description="Disordered" evidence="2">
    <location>
        <begin position="90"/>
        <end position="376"/>
    </location>
</feature>